<gene>
    <name evidence="5" type="ORF">SAMN05216324_1443</name>
</gene>
<evidence type="ECO:0000256" key="2">
    <source>
        <dbReference type="SAM" id="SignalP"/>
    </source>
</evidence>
<dbReference type="NCBIfam" id="TIGR04183">
    <property type="entry name" value="Por_Secre_tail"/>
    <property type="match status" value="1"/>
</dbReference>
<dbReference type="InterPro" id="IPR026444">
    <property type="entry name" value="Secre_tail"/>
</dbReference>
<proteinExistence type="predicted"/>
<feature type="chain" id="PRO_5012295345" evidence="2">
    <location>
        <begin position="19"/>
        <end position="746"/>
    </location>
</feature>
<dbReference type="AlphaFoldDB" id="A0A1K2IXX4"/>
<dbReference type="Pfam" id="PF24595">
    <property type="entry name" value="DUF7619"/>
    <property type="match status" value="1"/>
</dbReference>
<dbReference type="STRING" id="1612149.SAMN05216324_1443"/>
<feature type="signal peptide" evidence="2">
    <location>
        <begin position="1"/>
        <end position="18"/>
    </location>
</feature>
<organism evidence="5 6">
    <name type="scientific">Chryseobacterium limigenitum</name>
    <dbReference type="NCBI Taxonomy" id="1612149"/>
    <lineage>
        <taxon>Bacteria</taxon>
        <taxon>Pseudomonadati</taxon>
        <taxon>Bacteroidota</taxon>
        <taxon>Flavobacteriia</taxon>
        <taxon>Flavobacteriales</taxon>
        <taxon>Weeksellaceae</taxon>
        <taxon>Chryseobacterium group</taxon>
        <taxon>Chryseobacterium</taxon>
    </lineage>
</organism>
<feature type="domain" description="Secretion system C-terminal sorting" evidence="3">
    <location>
        <begin position="675"/>
        <end position="744"/>
    </location>
</feature>
<dbReference type="OrthoDB" id="1110367at2"/>
<dbReference type="SUPFAM" id="SSF52047">
    <property type="entry name" value="RNI-like"/>
    <property type="match status" value="1"/>
</dbReference>
<dbReference type="InterPro" id="IPR055353">
    <property type="entry name" value="DUF7619"/>
</dbReference>
<evidence type="ECO:0000259" key="3">
    <source>
        <dbReference type="Pfam" id="PF18962"/>
    </source>
</evidence>
<sequence>MKIKLLLLFSLLSLAANAQIINIPDANFKDRLVYSAPGNSYAKDLNGNYFAIDANGDGEIQVSEAEQVGGLYIEVTSTVFNNINSLTGIEYFNNLTEFEFIGSNSYLSNTPSGVTTINLSNKPNLKRLILTKNYYLTDLNISGSTGLQYLTCSGNIDFSSMTSIDLTGLSSLKELDISFNQINNIVNLNDCVNLEKLNVAYNKFVSIDINSLHKLGYAVFANNPLLEYLFMKNGVLNYDPASVSSSTFEVVEGLNYVKYVCCDDNELAAFTDAFANFTGSLNNVHLNTYCSFVPGGNYNTITGTVRFDENNNGCDTNDEFFEHMKLKINDGTNTGETFVKNNGKFDFYTQAGSFTVTAEPENPVLFTVTPSIFTTSFPNNNNNIFNQNICVTKNGNANDLEVVIAPETNATPGFDAKYKLMWRNKGNTTLSGNVTLTFDSSKMNFISSTLPYASIAGNHITFNFTNLKPYGNTVTEIVFNINTPSHPTNPVNSGDILNFSAVVNPLVGDIKPEDNSFSYKQAVVNSFDPNDIVCIEGNSIPQSMVGKYLHYIVNFENTGTAPATNIVVEMDVDPNDFDISTLQLQNTSHQVYTRVRDNKVEFIMEYANLGNGGHGNVLMKMVSKNTLTSGDSVNNKANIYFDYNFPIVTNDAVTTIENGGVLQASEAKTDHSITIYPIPTKGEVNINADSKINSVEVYDAQGRIIQKQIGINSQNTKLTIHSNSSGVFLLKMNTEKGILMKKVIKN</sequence>
<dbReference type="Proteomes" id="UP000182034">
    <property type="component" value="Unassembled WGS sequence"/>
</dbReference>
<reference evidence="6" key="1">
    <citation type="submission" date="2016-10" db="EMBL/GenBank/DDBJ databases">
        <authorList>
            <person name="Varghese N."/>
            <person name="Submissions S."/>
        </authorList>
    </citation>
    <scope>NUCLEOTIDE SEQUENCE [LARGE SCALE GENOMIC DNA]</scope>
    <source>
        <strain evidence="6">SUR2</strain>
    </source>
</reference>
<feature type="domain" description="DUF7619" evidence="4">
    <location>
        <begin position="528"/>
        <end position="655"/>
    </location>
</feature>
<dbReference type="RefSeq" id="WP_072412964.1">
    <property type="nucleotide sequence ID" value="NZ_FPKW01000044.1"/>
</dbReference>
<evidence type="ECO:0000259" key="4">
    <source>
        <dbReference type="Pfam" id="PF24595"/>
    </source>
</evidence>
<evidence type="ECO:0000313" key="5">
    <source>
        <dbReference type="EMBL" id="SFZ97126.1"/>
    </source>
</evidence>
<dbReference type="PROSITE" id="PS51450">
    <property type="entry name" value="LRR"/>
    <property type="match status" value="1"/>
</dbReference>
<evidence type="ECO:0000313" key="6">
    <source>
        <dbReference type="Proteomes" id="UP000182034"/>
    </source>
</evidence>
<dbReference type="InterPro" id="IPR001611">
    <property type="entry name" value="Leu-rich_rpt"/>
</dbReference>
<keyword evidence="1 2" id="KW-0732">Signal</keyword>
<name>A0A1K2IXX4_9FLAO</name>
<dbReference type="InterPro" id="IPR032675">
    <property type="entry name" value="LRR_dom_sf"/>
</dbReference>
<dbReference type="Pfam" id="PF18962">
    <property type="entry name" value="Por_Secre_tail"/>
    <property type="match status" value="1"/>
</dbReference>
<dbReference type="EMBL" id="FPKW01000044">
    <property type="protein sequence ID" value="SFZ97126.1"/>
    <property type="molecule type" value="Genomic_DNA"/>
</dbReference>
<evidence type="ECO:0000256" key="1">
    <source>
        <dbReference type="ARBA" id="ARBA00022729"/>
    </source>
</evidence>
<protein>
    <submittedName>
        <fullName evidence="5">Conserved repeat domain-containing protein/Por secretion system C-terminal sorting domain-containing protein</fullName>
    </submittedName>
</protein>
<accession>A0A1K2IXX4</accession>
<keyword evidence="6" id="KW-1185">Reference proteome</keyword>
<dbReference type="Gene3D" id="3.80.10.10">
    <property type="entry name" value="Ribonuclease Inhibitor"/>
    <property type="match status" value="1"/>
</dbReference>